<organism evidence="12 13">
    <name type="scientific">Xylaria flabelliformis</name>
    <dbReference type="NCBI Taxonomy" id="2512241"/>
    <lineage>
        <taxon>Eukaryota</taxon>
        <taxon>Fungi</taxon>
        <taxon>Dikarya</taxon>
        <taxon>Ascomycota</taxon>
        <taxon>Pezizomycotina</taxon>
        <taxon>Sordariomycetes</taxon>
        <taxon>Xylariomycetidae</taxon>
        <taxon>Xylariales</taxon>
        <taxon>Xylariaceae</taxon>
        <taxon>Xylaria</taxon>
    </lineage>
</organism>
<keyword evidence="7" id="KW-0694">RNA-binding</keyword>
<dbReference type="PANTHER" id="PTHR11097:SF9">
    <property type="entry name" value="EXOSOME COMPLEX COMPONENT RRP43"/>
    <property type="match status" value="1"/>
</dbReference>
<dbReference type="GO" id="GO:0034475">
    <property type="term" value="P:U4 snRNA 3'-end processing"/>
    <property type="evidence" value="ECO:0007669"/>
    <property type="project" value="TreeGrafter"/>
</dbReference>
<dbReference type="GO" id="GO:0071028">
    <property type="term" value="P:nuclear mRNA surveillance"/>
    <property type="evidence" value="ECO:0007669"/>
    <property type="project" value="TreeGrafter"/>
</dbReference>
<evidence type="ECO:0000256" key="2">
    <source>
        <dbReference type="ARBA" id="ARBA00004604"/>
    </source>
</evidence>
<dbReference type="EMBL" id="VFLP01000025">
    <property type="protein sequence ID" value="TRX94037.1"/>
    <property type="molecule type" value="Genomic_DNA"/>
</dbReference>
<dbReference type="InterPro" id="IPR027408">
    <property type="entry name" value="PNPase/RNase_PH_dom_sf"/>
</dbReference>
<evidence type="ECO:0000256" key="8">
    <source>
        <dbReference type="ARBA" id="ARBA00023242"/>
    </source>
</evidence>
<evidence type="ECO:0000313" key="13">
    <source>
        <dbReference type="Proteomes" id="UP000319160"/>
    </source>
</evidence>
<gene>
    <name evidence="12" type="ORF">FHL15_005115</name>
</gene>
<comment type="caution">
    <text evidence="12">The sequence shown here is derived from an EMBL/GenBank/DDBJ whole genome shotgun (WGS) entry which is preliminary data.</text>
</comment>
<dbReference type="STRING" id="2512241.A0A553I1I6"/>
<comment type="similarity">
    <text evidence="3">Belongs to the RNase PH family.</text>
</comment>
<dbReference type="Proteomes" id="UP000319160">
    <property type="component" value="Unassembled WGS sequence"/>
</dbReference>
<dbReference type="GO" id="GO:0005730">
    <property type="term" value="C:nucleolus"/>
    <property type="evidence" value="ECO:0007669"/>
    <property type="project" value="UniProtKB-SubCell"/>
</dbReference>
<sequence>MATQRSQTLSSAAYAKLSPHPYLLANLQPPNPGTPSSRTNGRQPTQPRPPSINTASLSHAHGSAVVRTGDTTVICGVRGETLTTLQIPNYRPTLLGIAAADIASTDELRDYDLLVPNIELATGCAPDFLPGVPPTTLAQTLSTRVYSLLHSSRVLDVQDLRIYHEKSRDDADGGGEGDDEHMQDTHGADIDIPAREVKAYWVLYIDLLFISLDGNPFDAAWAAVLAALRNTKLPRAYWDADRELVLCSRQEAPVPLTVSGLPVACTAAIFTAKDRLKQSQSRKTGSEMGSFWILVDPDRFEESLCDETVTVVVDRFGEGDDTKILGISKSGGTIVGAEVIRRFVKVAEDRWKEFKDAF</sequence>
<dbReference type="GO" id="GO:0034473">
    <property type="term" value="P:U1 snRNA 3'-end processing"/>
    <property type="evidence" value="ECO:0007669"/>
    <property type="project" value="TreeGrafter"/>
</dbReference>
<evidence type="ECO:0000256" key="6">
    <source>
        <dbReference type="ARBA" id="ARBA00022835"/>
    </source>
</evidence>
<evidence type="ECO:0000256" key="5">
    <source>
        <dbReference type="ARBA" id="ARBA00022552"/>
    </source>
</evidence>
<evidence type="ECO:0000256" key="9">
    <source>
        <dbReference type="ARBA" id="ARBA00030617"/>
    </source>
</evidence>
<protein>
    <recommendedName>
        <fullName evidence="9">Ribosomal RNA-processing protein 43</fullName>
    </recommendedName>
</protein>
<evidence type="ECO:0000256" key="3">
    <source>
        <dbReference type="ARBA" id="ARBA00006678"/>
    </source>
</evidence>
<dbReference type="GO" id="GO:0071035">
    <property type="term" value="P:nuclear polyadenylation-dependent rRNA catabolic process"/>
    <property type="evidence" value="ECO:0007669"/>
    <property type="project" value="TreeGrafter"/>
</dbReference>
<keyword evidence="13" id="KW-1185">Reference proteome</keyword>
<feature type="region of interest" description="Disordered" evidence="10">
    <location>
        <begin position="166"/>
        <end position="186"/>
    </location>
</feature>
<dbReference type="GO" id="GO:0071038">
    <property type="term" value="P:TRAMP-dependent tRNA surveillance pathway"/>
    <property type="evidence" value="ECO:0007669"/>
    <property type="project" value="TreeGrafter"/>
</dbReference>
<evidence type="ECO:0000256" key="1">
    <source>
        <dbReference type="ARBA" id="ARBA00004496"/>
    </source>
</evidence>
<dbReference type="InterPro" id="IPR050590">
    <property type="entry name" value="Exosome_comp_Rrp42_subfam"/>
</dbReference>
<feature type="region of interest" description="Disordered" evidence="10">
    <location>
        <begin position="20"/>
        <end position="59"/>
    </location>
</feature>
<dbReference type="GO" id="GO:0000176">
    <property type="term" value="C:nuclear exosome (RNase complex)"/>
    <property type="evidence" value="ECO:0007669"/>
    <property type="project" value="TreeGrafter"/>
</dbReference>
<feature type="compositionally biased region" description="Polar residues" evidence="10">
    <location>
        <begin position="34"/>
        <end position="57"/>
    </location>
</feature>
<dbReference type="InterPro" id="IPR001247">
    <property type="entry name" value="ExoRNase_PH_dom1"/>
</dbReference>
<evidence type="ECO:0000256" key="7">
    <source>
        <dbReference type="ARBA" id="ARBA00022884"/>
    </source>
</evidence>
<dbReference type="GO" id="GO:0016075">
    <property type="term" value="P:rRNA catabolic process"/>
    <property type="evidence" value="ECO:0007669"/>
    <property type="project" value="TreeGrafter"/>
</dbReference>
<evidence type="ECO:0000256" key="10">
    <source>
        <dbReference type="SAM" id="MobiDB-lite"/>
    </source>
</evidence>
<feature type="domain" description="Exoribonuclease phosphorolytic" evidence="11">
    <location>
        <begin position="47"/>
        <end position="234"/>
    </location>
</feature>
<evidence type="ECO:0000313" key="12">
    <source>
        <dbReference type="EMBL" id="TRX94037.1"/>
    </source>
</evidence>
<dbReference type="GO" id="GO:0034476">
    <property type="term" value="P:U5 snRNA 3'-end processing"/>
    <property type="evidence" value="ECO:0007669"/>
    <property type="project" value="TreeGrafter"/>
</dbReference>
<dbReference type="SUPFAM" id="SSF55666">
    <property type="entry name" value="Ribonuclease PH domain 2-like"/>
    <property type="match status" value="1"/>
</dbReference>
<dbReference type="Pfam" id="PF01138">
    <property type="entry name" value="RNase_PH"/>
    <property type="match status" value="1"/>
</dbReference>
<keyword evidence="5" id="KW-0698">rRNA processing</keyword>
<evidence type="ECO:0000259" key="11">
    <source>
        <dbReference type="Pfam" id="PF01138"/>
    </source>
</evidence>
<dbReference type="InterPro" id="IPR036345">
    <property type="entry name" value="ExoRNase_PH_dom2_sf"/>
</dbReference>
<dbReference type="SUPFAM" id="SSF54211">
    <property type="entry name" value="Ribosomal protein S5 domain 2-like"/>
    <property type="match status" value="1"/>
</dbReference>
<dbReference type="InterPro" id="IPR020568">
    <property type="entry name" value="Ribosomal_Su5_D2-typ_SF"/>
</dbReference>
<evidence type="ECO:0000256" key="4">
    <source>
        <dbReference type="ARBA" id="ARBA00022490"/>
    </source>
</evidence>
<dbReference type="GO" id="GO:0000467">
    <property type="term" value="P:exonucleolytic trimming to generate mature 3'-end of 5.8S rRNA from tricistronic rRNA transcript (SSU-rRNA, 5.8S rRNA, LSU-rRNA)"/>
    <property type="evidence" value="ECO:0007669"/>
    <property type="project" value="TreeGrafter"/>
</dbReference>
<dbReference type="Gene3D" id="3.30.230.70">
    <property type="entry name" value="GHMP Kinase, N-terminal domain"/>
    <property type="match status" value="1"/>
</dbReference>
<keyword evidence="4" id="KW-0963">Cytoplasm</keyword>
<keyword evidence="8" id="KW-0539">Nucleus</keyword>
<accession>A0A553I1I6</accession>
<comment type="subcellular location">
    <subcellularLocation>
        <location evidence="1">Cytoplasm</location>
    </subcellularLocation>
    <subcellularLocation>
        <location evidence="2">Nucleus</location>
        <location evidence="2">Nucleolus</location>
    </subcellularLocation>
</comment>
<name>A0A553I1I6_9PEZI</name>
<proteinExistence type="inferred from homology"/>
<dbReference type="GO" id="GO:0000177">
    <property type="term" value="C:cytoplasmic exosome (RNase complex)"/>
    <property type="evidence" value="ECO:0007669"/>
    <property type="project" value="TreeGrafter"/>
</dbReference>
<dbReference type="GO" id="GO:0035925">
    <property type="term" value="F:mRNA 3'-UTR AU-rich region binding"/>
    <property type="evidence" value="ECO:0007669"/>
    <property type="project" value="TreeGrafter"/>
</dbReference>
<reference evidence="13" key="1">
    <citation type="submission" date="2019-06" db="EMBL/GenBank/DDBJ databases">
        <title>Draft genome sequence of the griseofulvin-producing fungus Xylaria cubensis strain G536.</title>
        <authorList>
            <person name="Mead M.E."/>
            <person name="Raja H.A."/>
            <person name="Steenwyk J.L."/>
            <person name="Knowles S.L."/>
            <person name="Oberlies N.H."/>
            <person name="Rokas A."/>
        </authorList>
    </citation>
    <scope>NUCLEOTIDE SEQUENCE [LARGE SCALE GENOMIC DNA]</scope>
    <source>
        <strain evidence="13">G536</strain>
    </source>
</reference>
<dbReference type="PANTHER" id="PTHR11097">
    <property type="entry name" value="EXOSOME COMPLEX EXONUCLEASE RIBOSOMAL RNA PROCESSING PROTEIN"/>
    <property type="match status" value="1"/>
</dbReference>
<keyword evidence="6" id="KW-0271">Exosome</keyword>
<dbReference type="OrthoDB" id="45882at2759"/>
<dbReference type="AlphaFoldDB" id="A0A553I1I6"/>